<sequence>MVSSTFSDMLQSPYHPDHIFGDEDTWYDAPADLPQQEIEEYFDALEDQNVLIGWAAKTNRFVSDPEWGYWPVLPTATLHNEIVAFITDENLCNDAPEYIQLEVICAKLSNLHQHHERDIQAEDHMIRMALKKLQVIRETLYEPDNIYTGSDYKRKRDLVVERIDECSRTKACLENEYIDTVSKLAKKAEEISQKWKKEGRERKAELSEQQMRENNSDTQCRLQNALAEKARLERELNDLQETLALLESEINHYEEGYNYLRRVRDGTLGEHNQRMNRAIEQRDNAKLQVRNLKHHLKTHRDAIILERRRRNVARKSCSTLMRTLDVEIRESELLRRELSEAKTREHYLNHDISLLKKRLSDQRTWSDELEMHGMQGEVFNRMGGTWEPSVYKRRLEEYEDCEREERTAKRARRN</sequence>
<proteinExistence type="predicted"/>
<evidence type="ECO:0000313" key="3">
    <source>
        <dbReference type="Proteomes" id="UP000008177"/>
    </source>
</evidence>
<feature type="region of interest" description="Disordered" evidence="1">
    <location>
        <begin position="197"/>
        <end position="219"/>
    </location>
</feature>
<dbReference type="InParanoid" id="G2YLL9"/>
<organism evidence="2 3">
    <name type="scientific">Botryotinia fuckeliana (strain T4)</name>
    <name type="common">Noble rot fungus</name>
    <name type="synonym">Botrytis cinerea</name>
    <dbReference type="NCBI Taxonomy" id="999810"/>
    <lineage>
        <taxon>Eukaryota</taxon>
        <taxon>Fungi</taxon>
        <taxon>Dikarya</taxon>
        <taxon>Ascomycota</taxon>
        <taxon>Pezizomycotina</taxon>
        <taxon>Leotiomycetes</taxon>
        <taxon>Helotiales</taxon>
        <taxon>Sclerotiniaceae</taxon>
        <taxon>Botrytis</taxon>
    </lineage>
</organism>
<evidence type="ECO:0000256" key="1">
    <source>
        <dbReference type="SAM" id="MobiDB-lite"/>
    </source>
</evidence>
<gene>
    <name evidence="2" type="ORF">BofuT4_P078100.1</name>
</gene>
<feature type="compositionally biased region" description="Basic and acidic residues" evidence="1">
    <location>
        <begin position="197"/>
        <end position="215"/>
    </location>
</feature>
<dbReference type="OrthoDB" id="3535889at2759"/>
<dbReference type="Proteomes" id="UP000008177">
    <property type="component" value="Unplaced contigs"/>
</dbReference>
<protein>
    <submittedName>
        <fullName evidence="2">Uncharacterized protein</fullName>
    </submittedName>
</protein>
<dbReference type="AlphaFoldDB" id="G2YLL9"/>
<dbReference type="HOGENOM" id="CLU_667295_0_0_1"/>
<name>G2YLL9_BOTF4</name>
<evidence type="ECO:0000313" key="2">
    <source>
        <dbReference type="EMBL" id="CCD52517.1"/>
    </source>
</evidence>
<accession>G2YLL9</accession>
<dbReference type="EMBL" id="FQ790343">
    <property type="protein sequence ID" value="CCD52517.1"/>
    <property type="molecule type" value="Genomic_DNA"/>
</dbReference>
<reference evidence="3" key="1">
    <citation type="journal article" date="2011" name="PLoS Genet.">
        <title>Genomic analysis of the necrotrophic fungal pathogens Sclerotinia sclerotiorum and Botrytis cinerea.</title>
        <authorList>
            <person name="Amselem J."/>
            <person name="Cuomo C.A."/>
            <person name="van Kan J.A."/>
            <person name="Viaud M."/>
            <person name="Benito E.P."/>
            <person name="Couloux A."/>
            <person name="Coutinho P.M."/>
            <person name="de Vries R.P."/>
            <person name="Dyer P.S."/>
            <person name="Fillinger S."/>
            <person name="Fournier E."/>
            <person name="Gout L."/>
            <person name="Hahn M."/>
            <person name="Kohn L."/>
            <person name="Lapalu N."/>
            <person name="Plummer K.M."/>
            <person name="Pradier J.M."/>
            <person name="Quevillon E."/>
            <person name="Sharon A."/>
            <person name="Simon A."/>
            <person name="ten Have A."/>
            <person name="Tudzynski B."/>
            <person name="Tudzynski P."/>
            <person name="Wincker P."/>
            <person name="Andrew M."/>
            <person name="Anthouard V."/>
            <person name="Beever R.E."/>
            <person name="Beffa R."/>
            <person name="Benoit I."/>
            <person name="Bouzid O."/>
            <person name="Brault B."/>
            <person name="Chen Z."/>
            <person name="Choquer M."/>
            <person name="Collemare J."/>
            <person name="Cotton P."/>
            <person name="Danchin E.G."/>
            <person name="Da Silva C."/>
            <person name="Gautier A."/>
            <person name="Giraud C."/>
            <person name="Giraud T."/>
            <person name="Gonzalez C."/>
            <person name="Grossetete S."/>
            <person name="Guldener U."/>
            <person name="Henrissat B."/>
            <person name="Howlett B.J."/>
            <person name="Kodira C."/>
            <person name="Kretschmer M."/>
            <person name="Lappartient A."/>
            <person name="Leroch M."/>
            <person name="Levis C."/>
            <person name="Mauceli E."/>
            <person name="Neuveglise C."/>
            <person name="Oeser B."/>
            <person name="Pearson M."/>
            <person name="Poulain J."/>
            <person name="Poussereau N."/>
            <person name="Quesneville H."/>
            <person name="Rascle C."/>
            <person name="Schumacher J."/>
            <person name="Segurens B."/>
            <person name="Sexton A."/>
            <person name="Silva E."/>
            <person name="Sirven C."/>
            <person name="Soanes D.M."/>
            <person name="Talbot N.J."/>
            <person name="Templeton M."/>
            <person name="Yandava C."/>
            <person name="Yarden O."/>
            <person name="Zeng Q."/>
            <person name="Rollins J.A."/>
            <person name="Lebrun M.H."/>
            <person name="Dickman M."/>
        </authorList>
    </citation>
    <scope>NUCLEOTIDE SEQUENCE [LARGE SCALE GENOMIC DNA]</scope>
    <source>
        <strain evidence="3">T4</strain>
    </source>
</reference>